<dbReference type="InterPro" id="IPR050983">
    <property type="entry name" value="GST_Omega/HSP26"/>
</dbReference>
<dbReference type="EC" id="1.20.4.2" evidence="5"/>
<dbReference type="Proteomes" id="UP001519460">
    <property type="component" value="Unassembled WGS sequence"/>
</dbReference>
<evidence type="ECO:0000259" key="8">
    <source>
        <dbReference type="PROSITE" id="PS50405"/>
    </source>
</evidence>
<dbReference type="InterPro" id="IPR004046">
    <property type="entry name" value="GST_C"/>
</dbReference>
<dbReference type="FunFam" id="3.40.30.10:FF:000123">
    <property type="entry name" value="Glutathione transferase o1"/>
    <property type="match status" value="1"/>
</dbReference>
<evidence type="ECO:0000256" key="6">
    <source>
        <dbReference type="SAM" id="MobiDB-lite"/>
    </source>
</evidence>
<dbReference type="PROSITE" id="PS50405">
    <property type="entry name" value="GST_CTER"/>
    <property type="match status" value="1"/>
</dbReference>
<gene>
    <name evidence="9" type="ORF">BaRGS_00019321</name>
</gene>
<dbReference type="AlphaFoldDB" id="A0ABD0KQ74"/>
<dbReference type="SUPFAM" id="SSF47616">
    <property type="entry name" value="GST C-terminal domain-like"/>
    <property type="match status" value="1"/>
</dbReference>
<reference evidence="9 10" key="1">
    <citation type="journal article" date="2023" name="Sci. Data">
        <title>Genome assembly of the Korean intertidal mud-creeper Batillaria attramentaria.</title>
        <authorList>
            <person name="Patra A.K."/>
            <person name="Ho P.T."/>
            <person name="Jun S."/>
            <person name="Lee S.J."/>
            <person name="Kim Y."/>
            <person name="Won Y.J."/>
        </authorList>
    </citation>
    <scope>NUCLEOTIDE SEQUENCE [LARGE SCALE GENOMIC DNA]</scope>
    <source>
        <strain evidence="9">Wonlab-2016</strain>
    </source>
</reference>
<dbReference type="Pfam" id="PF14497">
    <property type="entry name" value="GST_C_3"/>
    <property type="match status" value="1"/>
</dbReference>
<evidence type="ECO:0000256" key="5">
    <source>
        <dbReference type="RuleBase" id="RU368071"/>
    </source>
</evidence>
<comment type="catalytic activity">
    <reaction evidence="5">
        <text>RX + glutathione = an S-substituted glutathione + a halide anion + H(+)</text>
        <dbReference type="Rhea" id="RHEA:16437"/>
        <dbReference type="ChEBI" id="CHEBI:15378"/>
        <dbReference type="ChEBI" id="CHEBI:16042"/>
        <dbReference type="ChEBI" id="CHEBI:17792"/>
        <dbReference type="ChEBI" id="CHEBI:57925"/>
        <dbReference type="ChEBI" id="CHEBI:90779"/>
        <dbReference type="EC" id="2.5.1.18"/>
    </reaction>
</comment>
<comment type="function">
    <text evidence="5">Exhibits glutathione-dependent thiol transferase activity. Has high dehydroascorbate reductase activity and may contribute to the recycling of ascorbic acid. Participates in the biotransformation of inorganic arsenic and reduces monomethylarsonic acid (MMA).</text>
</comment>
<dbReference type="InterPro" id="IPR005442">
    <property type="entry name" value="GST_omega"/>
</dbReference>
<dbReference type="FunFam" id="1.20.1050.10:FF:000009">
    <property type="entry name" value="Glutathione S-transferase omega-1"/>
    <property type="match status" value="1"/>
</dbReference>
<dbReference type="GO" id="GO:0004364">
    <property type="term" value="F:glutathione transferase activity"/>
    <property type="evidence" value="ECO:0007669"/>
    <property type="project" value="UniProtKB-UniRule"/>
</dbReference>
<dbReference type="GO" id="GO:0050610">
    <property type="term" value="F:methylarsonate reductase activity"/>
    <property type="evidence" value="ECO:0007669"/>
    <property type="project" value="UniProtKB-UniRule"/>
</dbReference>
<evidence type="ECO:0000313" key="9">
    <source>
        <dbReference type="EMBL" id="KAK7489377.1"/>
    </source>
</evidence>
<dbReference type="GO" id="GO:0045174">
    <property type="term" value="F:glutathione dehydrogenase (ascorbate) activity"/>
    <property type="evidence" value="ECO:0007669"/>
    <property type="project" value="UniProtKB-UniRule"/>
</dbReference>
<dbReference type="PANTHER" id="PTHR43968">
    <property type="match status" value="1"/>
</dbReference>
<dbReference type="InterPro" id="IPR010987">
    <property type="entry name" value="Glutathione-S-Trfase_C-like"/>
</dbReference>
<dbReference type="GO" id="GO:0006749">
    <property type="term" value="P:glutathione metabolic process"/>
    <property type="evidence" value="ECO:0007669"/>
    <property type="project" value="UniProtKB-UniRule"/>
</dbReference>
<feature type="compositionally biased region" description="Basic and acidic residues" evidence="6">
    <location>
        <begin position="253"/>
        <end position="270"/>
    </location>
</feature>
<dbReference type="PANTHER" id="PTHR43968:SF6">
    <property type="entry name" value="GLUTATHIONE S-TRANSFERASE OMEGA"/>
    <property type="match status" value="1"/>
</dbReference>
<dbReference type="Pfam" id="PF13417">
    <property type="entry name" value="GST_N_3"/>
    <property type="match status" value="1"/>
</dbReference>
<dbReference type="InterPro" id="IPR036249">
    <property type="entry name" value="Thioredoxin-like_sf"/>
</dbReference>
<comment type="caution">
    <text evidence="9">The sequence shown here is derived from an EMBL/GenBank/DDBJ whole genome shotgun (WGS) entry which is preliminary data.</text>
</comment>
<dbReference type="PROSITE" id="PS50404">
    <property type="entry name" value="GST_NTER"/>
    <property type="match status" value="1"/>
</dbReference>
<dbReference type="Gene3D" id="3.40.30.10">
    <property type="entry name" value="Glutaredoxin"/>
    <property type="match status" value="1"/>
</dbReference>
<dbReference type="Gene3D" id="1.20.1050.10">
    <property type="match status" value="1"/>
</dbReference>
<evidence type="ECO:0000256" key="3">
    <source>
        <dbReference type="ARBA" id="ARBA00048353"/>
    </source>
</evidence>
<dbReference type="SFLD" id="SFLDS00019">
    <property type="entry name" value="Glutathione_Transferase_(cytos"/>
    <property type="match status" value="1"/>
</dbReference>
<dbReference type="InterPro" id="IPR040079">
    <property type="entry name" value="Glutathione_S-Trfase"/>
</dbReference>
<keyword evidence="2 5" id="KW-0560">Oxidoreductase</keyword>
<keyword evidence="5" id="KW-0808">Transferase</keyword>
<evidence type="ECO:0000313" key="10">
    <source>
        <dbReference type="Proteomes" id="UP001519460"/>
    </source>
</evidence>
<comment type="catalytic activity">
    <reaction evidence="4 5">
        <text>L-dehydroascorbate + 2 glutathione = glutathione disulfide + L-ascorbate</text>
        <dbReference type="Rhea" id="RHEA:24424"/>
        <dbReference type="ChEBI" id="CHEBI:38290"/>
        <dbReference type="ChEBI" id="CHEBI:57925"/>
        <dbReference type="ChEBI" id="CHEBI:58297"/>
        <dbReference type="ChEBI" id="CHEBI:58539"/>
        <dbReference type="EC" id="1.8.5.1"/>
    </reaction>
</comment>
<protein>
    <recommendedName>
        <fullName evidence="5">Glutathione S-transferase omega</fullName>
        <shortName evidence="5">GSTO</shortName>
        <ecNumber evidence="5">1.20.4.2</ecNumber>
        <ecNumber evidence="5">1.8.5.1</ecNumber>
        <ecNumber evidence="5">2.5.1.18</ecNumber>
    </recommendedName>
    <alternativeName>
        <fullName evidence="5">Glutathione-dependent dehydroascorbate reductase</fullName>
    </alternativeName>
    <alternativeName>
        <fullName evidence="5">Monomethylarsonic acid reductase</fullName>
    </alternativeName>
</protein>
<name>A0ABD0KQ74_9CAEN</name>
<dbReference type="PRINTS" id="PR01625">
    <property type="entry name" value="GSTRNSFRASEO"/>
</dbReference>
<evidence type="ECO:0000259" key="7">
    <source>
        <dbReference type="PROSITE" id="PS50404"/>
    </source>
</evidence>
<feature type="region of interest" description="Disordered" evidence="6">
    <location>
        <begin position="250"/>
        <end position="270"/>
    </location>
</feature>
<dbReference type="InterPro" id="IPR004045">
    <property type="entry name" value="Glutathione_S-Trfase_N"/>
</dbReference>
<proteinExistence type="inferred from homology"/>
<organism evidence="9 10">
    <name type="scientific">Batillaria attramentaria</name>
    <dbReference type="NCBI Taxonomy" id="370345"/>
    <lineage>
        <taxon>Eukaryota</taxon>
        <taxon>Metazoa</taxon>
        <taxon>Spiralia</taxon>
        <taxon>Lophotrochozoa</taxon>
        <taxon>Mollusca</taxon>
        <taxon>Gastropoda</taxon>
        <taxon>Caenogastropoda</taxon>
        <taxon>Sorbeoconcha</taxon>
        <taxon>Cerithioidea</taxon>
        <taxon>Batillariidae</taxon>
        <taxon>Batillaria</taxon>
    </lineage>
</organism>
<comment type="similarity">
    <text evidence="1 5">Belongs to the GST superfamily. Omega family.</text>
</comment>
<feature type="domain" description="GST N-terminal" evidence="7">
    <location>
        <begin position="19"/>
        <end position="97"/>
    </location>
</feature>
<dbReference type="SUPFAM" id="SSF52833">
    <property type="entry name" value="Thioredoxin-like"/>
    <property type="match status" value="1"/>
</dbReference>
<dbReference type="SFLD" id="SFLDG00358">
    <property type="entry name" value="Main_(cytGST)"/>
    <property type="match status" value="1"/>
</dbReference>
<sequence length="270" mass="31317">MSLSEDELRLPTDPLPPGAALRLYSMRMCPYAQRARLVLAAKGVQYDRVNVDLNNKPEWFFDINFYGEVPVIIHNGKNVYESLICAEYLEEAFPQPALFSSEPYSRALERIYFNHWTKKGIPAFYSLLKVGHLDTELAARLDQHIGKMEEFLKAAGTPYYSGEKPGFSDYMIWPWFERIPMLGEITDYKMSAEKFPLVTSWVARMWQDPAVQECKIDSKLFVDHYSKYRTGRPDFTIGMKKPEPVPELLENLDGLRDPSTRDRQPQKQQC</sequence>
<evidence type="ECO:0000256" key="1">
    <source>
        <dbReference type="ARBA" id="ARBA00011067"/>
    </source>
</evidence>
<dbReference type="EMBL" id="JACVVK020000138">
    <property type="protein sequence ID" value="KAK7489377.1"/>
    <property type="molecule type" value="Genomic_DNA"/>
</dbReference>
<comment type="catalytic activity">
    <reaction evidence="3 5">
        <text>methylarsonate + 2 glutathione + H(+) = methylarsonous acid + glutathione disulfide + H2O</text>
        <dbReference type="Rhea" id="RHEA:15969"/>
        <dbReference type="ChEBI" id="CHEBI:15377"/>
        <dbReference type="ChEBI" id="CHEBI:15378"/>
        <dbReference type="ChEBI" id="CHEBI:17826"/>
        <dbReference type="ChEBI" id="CHEBI:33409"/>
        <dbReference type="ChEBI" id="CHEBI:57925"/>
        <dbReference type="ChEBI" id="CHEBI:58297"/>
        <dbReference type="EC" id="1.20.4.2"/>
    </reaction>
</comment>
<evidence type="ECO:0000256" key="4">
    <source>
        <dbReference type="ARBA" id="ARBA00049544"/>
    </source>
</evidence>
<keyword evidence="10" id="KW-1185">Reference proteome</keyword>
<dbReference type="InterPro" id="IPR036282">
    <property type="entry name" value="Glutathione-S-Trfase_C_sf"/>
</dbReference>
<evidence type="ECO:0000256" key="2">
    <source>
        <dbReference type="ARBA" id="ARBA00023002"/>
    </source>
</evidence>
<feature type="domain" description="GST C-terminal" evidence="8">
    <location>
        <begin position="102"/>
        <end position="228"/>
    </location>
</feature>
<dbReference type="EC" id="1.8.5.1" evidence="5"/>
<accession>A0ABD0KQ74</accession>
<dbReference type="EC" id="2.5.1.18" evidence="5"/>